<dbReference type="InterPro" id="IPR027417">
    <property type="entry name" value="P-loop_NTPase"/>
</dbReference>
<keyword evidence="2" id="KW-1003">Cell membrane</keyword>
<evidence type="ECO:0000259" key="8">
    <source>
        <dbReference type="PROSITE" id="PS50893"/>
    </source>
</evidence>
<dbReference type="Pfam" id="PF00005">
    <property type="entry name" value="ABC_tran"/>
    <property type="match status" value="1"/>
</dbReference>
<dbReference type="RefSeq" id="WP_088215258.1">
    <property type="nucleotide sequence ID" value="NZ_NIPW01000012.1"/>
</dbReference>
<dbReference type="PANTHER" id="PTHR42781:SF1">
    <property type="entry name" value="THIAMINE IMPORT ATP-BINDING PROTEIN THIQ"/>
    <property type="match status" value="1"/>
</dbReference>
<evidence type="ECO:0000256" key="5">
    <source>
        <dbReference type="ARBA" id="ARBA00022840"/>
    </source>
</evidence>
<gene>
    <name evidence="9" type="ORF">CDV49_09220</name>
</gene>
<evidence type="ECO:0000256" key="3">
    <source>
        <dbReference type="ARBA" id="ARBA00022519"/>
    </source>
</evidence>
<reference evidence="9 10" key="1">
    <citation type="submission" date="2016-12" db="EMBL/GenBank/DDBJ databases">
        <title>Comparison of Traditional DNA-DNA Hybridization with In Silico Genomic Analysis.</title>
        <authorList>
            <person name="Nicholson A.C."/>
            <person name="Humrighouse B.W."/>
            <person name="Graziano J."/>
            <person name="Lasker B."/>
            <person name="Whitney A.M."/>
            <person name="Mcquiston J.R."/>
        </authorList>
    </citation>
    <scope>NUCLEOTIDE SEQUENCE [LARGE SCALE GENOMIC DNA]</scope>
    <source>
        <strain evidence="9 10">H2240</strain>
    </source>
</reference>
<evidence type="ECO:0000256" key="2">
    <source>
        <dbReference type="ARBA" id="ARBA00022475"/>
    </source>
</evidence>
<dbReference type="InterPro" id="IPR050093">
    <property type="entry name" value="ABC_SmlMolc_Importer"/>
</dbReference>
<dbReference type="InterPro" id="IPR003593">
    <property type="entry name" value="AAA+_ATPase"/>
</dbReference>
<name>A0A212ABL0_9RHOB</name>
<feature type="domain" description="ABC transporter" evidence="8">
    <location>
        <begin position="2"/>
        <end position="230"/>
    </location>
</feature>
<evidence type="ECO:0000256" key="6">
    <source>
        <dbReference type="ARBA" id="ARBA00022967"/>
    </source>
</evidence>
<evidence type="ECO:0000256" key="4">
    <source>
        <dbReference type="ARBA" id="ARBA00022741"/>
    </source>
</evidence>
<keyword evidence="7" id="KW-0472">Membrane</keyword>
<evidence type="ECO:0000313" key="9">
    <source>
        <dbReference type="EMBL" id="OWJ78137.1"/>
    </source>
</evidence>
<keyword evidence="4" id="KW-0547">Nucleotide-binding</keyword>
<organism evidence="9 10">
    <name type="scientific">Haematobacter genomosp. 1</name>
    <dbReference type="NCBI Taxonomy" id="366618"/>
    <lineage>
        <taxon>Bacteria</taxon>
        <taxon>Pseudomonadati</taxon>
        <taxon>Pseudomonadota</taxon>
        <taxon>Alphaproteobacteria</taxon>
        <taxon>Rhodobacterales</taxon>
        <taxon>Paracoccaceae</taxon>
        <taxon>Haematobacter</taxon>
    </lineage>
</organism>
<keyword evidence="1" id="KW-0813">Transport</keyword>
<evidence type="ECO:0000256" key="7">
    <source>
        <dbReference type="ARBA" id="ARBA00023136"/>
    </source>
</evidence>
<accession>A0A212ABL0</accession>
<evidence type="ECO:0000256" key="1">
    <source>
        <dbReference type="ARBA" id="ARBA00022448"/>
    </source>
</evidence>
<dbReference type="InterPro" id="IPR003439">
    <property type="entry name" value="ABC_transporter-like_ATP-bd"/>
</dbReference>
<keyword evidence="5 9" id="KW-0067">ATP-binding</keyword>
<dbReference type="Proteomes" id="UP000196878">
    <property type="component" value="Unassembled WGS sequence"/>
</dbReference>
<keyword evidence="10" id="KW-1185">Reference proteome</keyword>
<evidence type="ECO:0000313" key="10">
    <source>
        <dbReference type="Proteomes" id="UP000196878"/>
    </source>
</evidence>
<dbReference type="OrthoDB" id="9802264at2"/>
<sequence>MLRLEQVTIRQGDFVLSADFTVEAGRRVAVMGPSGAGKSTLLNAIAGFLPLASGRILWAGEDIGGLRPGARPMTVLFQDNNLFPHLTVSQNVGLGLRPDLRLGEPERRQVAAALADVGLEGLGARRPAALSGGQAGRVALARALLRRRPLLLLDEPFAALGPALREEMLALVVRIAAETAATVLMVTHDPADAERLADEVIVVDSGSAFPPRPTAALLADPPSALARYLGQRRK</sequence>
<dbReference type="EMBL" id="NIPW01000012">
    <property type="protein sequence ID" value="OWJ78137.1"/>
    <property type="molecule type" value="Genomic_DNA"/>
</dbReference>
<dbReference type="AlphaFoldDB" id="A0A212ABL0"/>
<dbReference type="PANTHER" id="PTHR42781">
    <property type="entry name" value="SPERMIDINE/PUTRESCINE IMPORT ATP-BINDING PROTEIN POTA"/>
    <property type="match status" value="1"/>
</dbReference>
<keyword evidence="6" id="KW-1278">Translocase</keyword>
<proteinExistence type="predicted"/>
<dbReference type="Gene3D" id="3.40.50.300">
    <property type="entry name" value="P-loop containing nucleotide triphosphate hydrolases"/>
    <property type="match status" value="1"/>
</dbReference>
<dbReference type="SMART" id="SM00382">
    <property type="entry name" value="AAA"/>
    <property type="match status" value="1"/>
</dbReference>
<dbReference type="PROSITE" id="PS50893">
    <property type="entry name" value="ABC_TRANSPORTER_2"/>
    <property type="match status" value="1"/>
</dbReference>
<dbReference type="SUPFAM" id="SSF52540">
    <property type="entry name" value="P-loop containing nucleoside triphosphate hydrolases"/>
    <property type="match status" value="1"/>
</dbReference>
<comment type="caution">
    <text evidence="9">The sequence shown here is derived from an EMBL/GenBank/DDBJ whole genome shotgun (WGS) entry which is preliminary data.</text>
</comment>
<keyword evidence="3" id="KW-0997">Cell inner membrane</keyword>
<dbReference type="GO" id="GO:0005524">
    <property type="term" value="F:ATP binding"/>
    <property type="evidence" value="ECO:0007669"/>
    <property type="project" value="UniProtKB-KW"/>
</dbReference>
<protein>
    <submittedName>
        <fullName evidence="9">Thiamine ABC transporter ATP-binding protein</fullName>
    </submittedName>
</protein>
<dbReference type="GO" id="GO:0016887">
    <property type="term" value="F:ATP hydrolysis activity"/>
    <property type="evidence" value="ECO:0007669"/>
    <property type="project" value="InterPro"/>
</dbReference>